<dbReference type="InterPro" id="IPR009689">
    <property type="entry name" value="DUF1280"/>
</dbReference>
<dbReference type="PANTHER" id="PTHR31424:SF3">
    <property type="entry name" value="RING-TYPE DOMAIN-CONTAINING PROTEIN"/>
    <property type="match status" value="1"/>
</dbReference>
<dbReference type="Proteomes" id="UP001620626">
    <property type="component" value="Unassembled WGS sequence"/>
</dbReference>
<organism evidence="2 3">
    <name type="scientific">Heterodera trifolii</name>
    <dbReference type="NCBI Taxonomy" id="157864"/>
    <lineage>
        <taxon>Eukaryota</taxon>
        <taxon>Metazoa</taxon>
        <taxon>Ecdysozoa</taxon>
        <taxon>Nematoda</taxon>
        <taxon>Chromadorea</taxon>
        <taxon>Rhabditida</taxon>
        <taxon>Tylenchina</taxon>
        <taxon>Tylenchomorpha</taxon>
        <taxon>Tylenchoidea</taxon>
        <taxon>Heteroderidae</taxon>
        <taxon>Heteroderinae</taxon>
        <taxon>Heterodera</taxon>
    </lineage>
</organism>
<keyword evidence="3" id="KW-1185">Reference proteome</keyword>
<feature type="compositionally biased region" description="Basic and acidic residues" evidence="1">
    <location>
        <begin position="266"/>
        <end position="282"/>
    </location>
</feature>
<sequence>MCFQLPPELLSELANAFCFDFRWSVLRVSSSIFDHFLAKRQQKILKIVYLKVHQSHEQRKEPENIRLSNFRNEISLTMSNVPIHEAVVAAHALISVHTVVRQMPKRKLLSKINARNSTQKRQQKREERKAQTERARQAYLAKKTVQQQQIDQEEGEAETEQQEMDQAEQVEETYDHAMDFDYHLENDVQMSPNLDIDDQQPPAWAATAEAGVQCAIQTMEVSTQTDWNIHALGNSALCEANFKLQRRVAQLRQQLAELQRAPSLVREPEKRPNDDDDKENRTPRGRPKKRFAEKKGSAQRADICQLTSVLNQHSPRSKRLLAGAIVRRLSRSISPAGRMKLISTPKSVPRKRNSSGQQRLSAWDDVRLCQSVGIVPDQRRRLKHELGLLGRDFFATSQSFMDEYRGLFNGEVYATRRIDADRFPSGQSTVVLSCTNVAGVLTERVKRLRASNKLRVLPGNALKLCLAGDFGGNFMKLGFLIGNVATPGAASNFTLLGCYRGAETSAGIRVAFADVARQLADICEIDGLSTQFFLTGDLMFISKIFGHRGAASANPCFCCEAKNLPSEPGRQRTLERMRQQAAQFQEGVQNGVNVTQMSKQCAGMQFDPFFNIEPSMTIPPSLHIVACQGVFFGIFKELRHLCTRHGTEYEEQLEMRLRALGAYKNAWYQEYSGYHVRNILRGGGPMHVTEFLPQSPRRDNILMALELLAKLQSFAVADLLSADQIADFRATADQFRVHMLEHFRRHCSTSKFHHLVHHAPEFAENHGFWGLLSEQPVEKLHALFNDDLARKANTKDLHDILMFCARESAIRNAIFDSNEL</sequence>
<evidence type="ECO:0000313" key="2">
    <source>
        <dbReference type="EMBL" id="KAL3095741.1"/>
    </source>
</evidence>
<reference evidence="2 3" key="1">
    <citation type="submission" date="2024-10" db="EMBL/GenBank/DDBJ databases">
        <authorList>
            <person name="Kim D."/>
        </authorList>
    </citation>
    <scope>NUCLEOTIDE SEQUENCE [LARGE SCALE GENOMIC DNA]</scope>
    <source>
        <strain evidence="2">BH-2024</strain>
    </source>
</reference>
<name>A0ABD2JYN9_9BILA</name>
<dbReference type="PANTHER" id="PTHR31424">
    <property type="entry name" value="PROTEIN CBG23806"/>
    <property type="match status" value="1"/>
</dbReference>
<feature type="region of interest" description="Disordered" evidence="1">
    <location>
        <begin position="259"/>
        <end position="299"/>
    </location>
</feature>
<feature type="compositionally biased region" description="Acidic residues" evidence="1">
    <location>
        <begin position="151"/>
        <end position="168"/>
    </location>
</feature>
<feature type="compositionally biased region" description="Basic and acidic residues" evidence="1">
    <location>
        <begin position="124"/>
        <end position="136"/>
    </location>
</feature>
<feature type="region of interest" description="Disordered" evidence="1">
    <location>
        <begin position="110"/>
        <end position="168"/>
    </location>
</feature>
<feature type="compositionally biased region" description="Basic residues" evidence="1">
    <location>
        <begin position="283"/>
        <end position="292"/>
    </location>
</feature>
<dbReference type="AlphaFoldDB" id="A0ABD2JYN9"/>
<dbReference type="EMBL" id="JBICBT010000874">
    <property type="protein sequence ID" value="KAL3095741.1"/>
    <property type="molecule type" value="Genomic_DNA"/>
</dbReference>
<evidence type="ECO:0008006" key="4">
    <source>
        <dbReference type="Google" id="ProtNLM"/>
    </source>
</evidence>
<dbReference type="Pfam" id="PF06918">
    <property type="entry name" value="DUF1280"/>
    <property type="match status" value="1"/>
</dbReference>
<evidence type="ECO:0000256" key="1">
    <source>
        <dbReference type="SAM" id="MobiDB-lite"/>
    </source>
</evidence>
<proteinExistence type="predicted"/>
<evidence type="ECO:0000313" key="3">
    <source>
        <dbReference type="Proteomes" id="UP001620626"/>
    </source>
</evidence>
<accession>A0ABD2JYN9</accession>
<comment type="caution">
    <text evidence="2">The sequence shown here is derived from an EMBL/GenBank/DDBJ whole genome shotgun (WGS) entry which is preliminary data.</text>
</comment>
<gene>
    <name evidence="2" type="ORF">niasHT_025597</name>
</gene>
<protein>
    <recommendedName>
        <fullName evidence="4">F-box domain-containing protein</fullName>
    </recommendedName>
</protein>